<accession>X1P3L9</accession>
<reference evidence="1" key="1">
    <citation type="journal article" date="2014" name="Front. Microbiol.">
        <title>High frequency of phylogenetically diverse reductive dehalogenase-homologous genes in deep subseafloor sedimentary metagenomes.</title>
        <authorList>
            <person name="Kawai M."/>
            <person name="Futagami T."/>
            <person name="Toyoda A."/>
            <person name="Takaki Y."/>
            <person name="Nishi S."/>
            <person name="Hori S."/>
            <person name="Arai W."/>
            <person name="Tsubouchi T."/>
            <person name="Morono Y."/>
            <person name="Uchiyama I."/>
            <person name="Ito T."/>
            <person name="Fujiyama A."/>
            <person name="Inagaki F."/>
            <person name="Takami H."/>
        </authorList>
    </citation>
    <scope>NUCLEOTIDE SEQUENCE</scope>
    <source>
        <strain evidence="1">Expedition CK06-06</strain>
    </source>
</reference>
<evidence type="ECO:0000313" key="1">
    <source>
        <dbReference type="EMBL" id="GAI37026.1"/>
    </source>
</evidence>
<dbReference type="AlphaFoldDB" id="X1P3L9"/>
<organism evidence="1">
    <name type="scientific">marine sediment metagenome</name>
    <dbReference type="NCBI Taxonomy" id="412755"/>
    <lineage>
        <taxon>unclassified sequences</taxon>
        <taxon>metagenomes</taxon>
        <taxon>ecological metagenomes</taxon>
    </lineage>
</organism>
<proteinExistence type="predicted"/>
<comment type="caution">
    <text evidence="1">The sequence shown here is derived from an EMBL/GenBank/DDBJ whole genome shotgun (WGS) entry which is preliminary data.</text>
</comment>
<protein>
    <submittedName>
        <fullName evidence="1">Uncharacterized protein</fullName>
    </submittedName>
</protein>
<gene>
    <name evidence="1" type="ORF">S06H3_51527</name>
</gene>
<name>X1P3L9_9ZZZZ</name>
<feature type="non-terminal residue" evidence="1">
    <location>
        <position position="1"/>
    </location>
</feature>
<dbReference type="EMBL" id="BARV01032703">
    <property type="protein sequence ID" value="GAI37026.1"/>
    <property type="molecule type" value="Genomic_DNA"/>
</dbReference>
<sequence length="60" mass="6787">GRSGSYTTNVLKVQNPTDANKGFKLPLFCMFLVKLVFFDGKMFDASVLARSITKCKILYY</sequence>